<dbReference type="EMBL" id="JOJP01000001">
    <property type="protein sequence ID" value="KEI71278.1"/>
    <property type="molecule type" value="Genomic_DNA"/>
</dbReference>
<evidence type="ECO:0000313" key="1">
    <source>
        <dbReference type="EMBL" id="KEI71278.1"/>
    </source>
</evidence>
<gene>
    <name evidence="1" type="ORF">GV64_11470</name>
</gene>
<protein>
    <recommendedName>
        <fullName evidence="3">Lipoprotein</fullName>
    </recommendedName>
</protein>
<organism evidence="1 2">
    <name type="scientific">Endozoicomonas elysicola</name>
    <dbReference type="NCBI Taxonomy" id="305900"/>
    <lineage>
        <taxon>Bacteria</taxon>
        <taxon>Pseudomonadati</taxon>
        <taxon>Pseudomonadota</taxon>
        <taxon>Gammaproteobacteria</taxon>
        <taxon>Oceanospirillales</taxon>
        <taxon>Endozoicomonadaceae</taxon>
        <taxon>Endozoicomonas</taxon>
    </lineage>
</organism>
<reference evidence="1 2" key="1">
    <citation type="submission" date="2014-06" db="EMBL/GenBank/DDBJ databases">
        <title>Whole Genome Sequences of Three Symbiotic Endozoicomonas Bacteria.</title>
        <authorList>
            <person name="Neave M.J."/>
            <person name="Apprill A."/>
            <person name="Voolstra C.R."/>
        </authorList>
    </citation>
    <scope>NUCLEOTIDE SEQUENCE [LARGE SCALE GENOMIC DNA]</scope>
    <source>
        <strain evidence="1 2">DSM 22380</strain>
    </source>
</reference>
<accession>A0A081KAV2</accession>
<dbReference type="AlphaFoldDB" id="A0A081KAV2"/>
<comment type="caution">
    <text evidence="1">The sequence shown here is derived from an EMBL/GenBank/DDBJ whole genome shotgun (WGS) entry which is preliminary data.</text>
</comment>
<sequence length="165" mass="18415">MKKINLLFIVIFLSGCSVMKDFEQSDDENSSKITVERALSAPLLGSSTFIYATNNKRNCKGDSSGNDTKFMVLDKLNPLVSEYNENGVFVENGKELSLLFQSVAELRQCTIIATFTPESASNYHIVLRGRIGSILDYCEAVLYRVNKISKKPVADKFSVYQSCET</sequence>
<keyword evidence="2" id="KW-1185">Reference proteome</keyword>
<dbReference type="PROSITE" id="PS51257">
    <property type="entry name" value="PROKAR_LIPOPROTEIN"/>
    <property type="match status" value="1"/>
</dbReference>
<name>A0A081KAV2_9GAMM</name>
<dbReference type="Proteomes" id="UP000027997">
    <property type="component" value="Unassembled WGS sequence"/>
</dbReference>
<evidence type="ECO:0000313" key="2">
    <source>
        <dbReference type="Proteomes" id="UP000027997"/>
    </source>
</evidence>
<proteinExistence type="predicted"/>
<evidence type="ECO:0008006" key="3">
    <source>
        <dbReference type="Google" id="ProtNLM"/>
    </source>
</evidence>
<dbReference type="RefSeq" id="WP_020582854.1">
    <property type="nucleotide sequence ID" value="NZ_JOJP01000001.1"/>
</dbReference>